<comment type="similarity">
    <text evidence="1">Belongs to the plant LTP family.</text>
</comment>
<gene>
    <name evidence="4" type="ORF">C2845_PM08G29510</name>
</gene>
<accession>A0A3L6QWT6</accession>
<dbReference type="SMART" id="SM00499">
    <property type="entry name" value="AAI"/>
    <property type="match status" value="1"/>
</dbReference>
<dbReference type="GO" id="GO:0006869">
    <property type="term" value="P:lipid transport"/>
    <property type="evidence" value="ECO:0007669"/>
    <property type="project" value="InterPro"/>
</dbReference>
<sequence length="215" mass="22543">MAGPRLATLALAVLLAAAVAAPPAAVRAAMSCSTVYNTLMPCLPYVQMGGAMPPQPCCGGIRSLLAQANNTPDRRTICGCLKNVANGASGGPYVTRAAALPSKCGVSLPYKISTDVNCNTWLPCGRSCKGQTSSHLKYPLLVNRCSTKLAVIFFPNPKDADFLDEELDKQLRLQKPFGPAVSRELSVSRCQISNPQTSSCFRIGGVALPAETADG</sequence>
<reference evidence="5" key="1">
    <citation type="journal article" date="2019" name="Nat. Commun.">
        <title>The genome of broomcorn millet.</title>
        <authorList>
            <person name="Zou C."/>
            <person name="Miki D."/>
            <person name="Li D."/>
            <person name="Tang Q."/>
            <person name="Xiao L."/>
            <person name="Rajput S."/>
            <person name="Deng P."/>
            <person name="Jia W."/>
            <person name="Huang R."/>
            <person name="Zhang M."/>
            <person name="Sun Y."/>
            <person name="Hu J."/>
            <person name="Fu X."/>
            <person name="Schnable P.S."/>
            <person name="Li F."/>
            <person name="Zhang H."/>
            <person name="Feng B."/>
            <person name="Zhu X."/>
            <person name="Liu R."/>
            <person name="Schnable J.C."/>
            <person name="Zhu J.-K."/>
            <person name="Zhang H."/>
        </authorList>
    </citation>
    <scope>NUCLEOTIDE SEQUENCE [LARGE SCALE GENOMIC DNA]</scope>
</reference>
<evidence type="ECO:0000256" key="2">
    <source>
        <dbReference type="SAM" id="SignalP"/>
    </source>
</evidence>
<dbReference type="InterPro" id="IPR016140">
    <property type="entry name" value="Bifunc_inhib/LTP/seed_store"/>
</dbReference>
<dbReference type="CDD" id="cd01960">
    <property type="entry name" value="nsLTP1"/>
    <property type="match status" value="1"/>
</dbReference>
<dbReference type="EMBL" id="PQIB02000010">
    <property type="protein sequence ID" value="RLM91689.1"/>
    <property type="molecule type" value="Genomic_DNA"/>
</dbReference>
<feature type="chain" id="PRO_5018211003" description="Non-specific lipid-transfer protein" evidence="2">
    <location>
        <begin position="21"/>
        <end position="215"/>
    </location>
</feature>
<protein>
    <recommendedName>
        <fullName evidence="1">Non-specific lipid-transfer protein</fullName>
    </recommendedName>
</protein>
<comment type="function">
    <text evidence="1">Plant non-specific lipid-transfer proteins transfer phospholipids as well as galactolipids across membranes. May play a role in wax or cutin deposition in the cell walls of expanding epidermal cells and certain secretory tissues.</text>
</comment>
<dbReference type="OrthoDB" id="1920459at2759"/>
<name>A0A3L6QWT6_PANMI</name>
<keyword evidence="2" id="KW-0732">Signal</keyword>
<feature type="signal peptide" evidence="2">
    <location>
        <begin position="1"/>
        <end position="20"/>
    </location>
</feature>
<comment type="caution">
    <text evidence="4">The sequence shown here is derived from an EMBL/GenBank/DDBJ whole genome shotgun (WGS) entry which is preliminary data.</text>
</comment>
<evidence type="ECO:0000313" key="5">
    <source>
        <dbReference type="Proteomes" id="UP000275267"/>
    </source>
</evidence>
<feature type="domain" description="Bifunctional inhibitor/plant lipid transfer protein/seed storage helical" evidence="3">
    <location>
        <begin position="32"/>
        <end position="118"/>
    </location>
</feature>
<keyword evidence="1" id="KW-0446">Lipid-binding</keyword>
<dbReference type="InterPro" id="IPR036312">
    <property type="entry name" value="Bifun_inhib/LTP/seed_sf"/>
</dbReference>
<dbReference type="AlphaFoldDB" id="A0A3L6QWT6"/>
<organism evidence="4 5">
    <name type="scientific">Panicum miliaceum</name>
    <name type="common">Proso millet</name>
    <name type="synonym">Broomcorn millet</name>
    <dbReference type="NCBI Taxonomy" id="4540"/>
    <lineage>
        <taxon>Eukaryota</taxon>
        <taxon>Viridiplantae</taxon>
        <taxon>Streptophyta</taxon>
        <taxon>Embryophyta</taxon>
        <taxon>Tracheophyta</taxon>
        <taxon>Spermatophyta</taxon>
        <taxon>Magnoliopsida</taxon>
        <taxon>Liliopsida</taxon>
        <taxon>Poales</taxon>
        <taxon>Poaceae</taxon>
        <taxon>PACMAD clade</taxon>
        <taxon>Panicoideae</taxon>
        <taxon>Panicodae</taxon>
        <taxon>Paniceae</taxon>
        <taxon>Panicinae</taxon>
        <taxon>Panicum</taxon>
        <taxon>Panicum sect. Panicum</taxon>
    </lineage>
</organism>
<proteinExistence type="inferred from homology"/>
<dbReference type="PANTHER" id="PTHR33076">
    <property type="entry name" value="NON-SPECIFIC LIPID-TRANSFER PROTEIN 2-RELATED"/>
    <property type="match status" value="1"/>
</dbReference>
<dbReference type="Proteomes" id="UP000275267">
    <property type="component" value="Unassembled WGS sequence"/>
</dbReference>
<evidence type="ECO:0000313" key="4">
    <source>
        <dbReference type="EMBL" id="RLM91689.1"/>
    </source>
</evidence>
<dbReference type="InterPro" id="IPR000528">
    <property type="entry name" value="Plant_nsLTP"/>
</dbReference>
<dbReference type="STRING" id="4540.A0A3L6QWT6"/>
<dbReference type="PRINTS" id="PR00382">
    <property type="entry name" value="LIPIDTRNSFER"/>
</dbReference>
<dbReference type="GO" id="GO:0008289">
    <property type="term" value="F:lipid binding"/>
    <property type="evidence" value="ECO:0007669"/>
    <property type="project" value="UniProtKB-KW"/>
</dbReference>
<evidence type="ECO:0000256" key="1">
    <source>
        <dbReference type="RuleBase" id="RU000628"/>
    </source>
</evidence>
<keyword evidence="1" id="KW-0813">Transport</keyword>
<dbReference type="SUPFAM" id="SSF47699">
    <property type="entry name" value="Bifunctional inhibitor/lipid-transfer protein/seed storage 2S albumin"/>
    <property type="match status" value="1"/>
</dbReference>
<dbReference type="Gene3D" id="1.10.110.10">
    <property type="entry name" value="Plant lipid-transfer and hydrophobic proteins"/>
    <property type="match status" value="1"/>
</dbReference>
<keyword evidence="5" id="KW-1185">Reference proteome</keyword>
<dbReference type="Pfam" id="PF00234">
    <property type="entry name" value="Tryp_alpha_amyl"/>
    <property type="match status" value="1"/>
</dbReference>
<evidence type="ECO:0000259" key="3">
    <source>
        <dbReference type="SMART" id="SM00499"/>
    </source>
</evidence>